<dbReference type="EMBL" id="CP019645">
    <property type="protein sequence ID" value="AQQ60544.1"/>
    <property type="molecule type" value="Genomic_DNA"/>
</dbReference>
<sequence>MTRYMRIFDSFYLLLLGVGVGGIIACGAFAAPIIFNINKFIPTFSEMDSGLVMGKIFVRLNAYLMFLAIIMALYEGFSFFAKILKLDILYSNFWLILGVFNIVLIALFVYYYTPFILDTQNLLSENFASMHEQSVWVFKALMFGLSVLLIWRAYLLHYVPQSPKK</sequence>
<evidence type="ECO:0000256" key="5">
    <source>
        <dbReference type="SAM" id="Phobius"/>
    </source>
</evidence>
<keyword evidence="4 5" id="KW-0472">Membrane</keyword>
<proteinExistence type="predicted"/>
<feature type="domain" description="TMEM205-like" evidence="6">
    <location>
        <begin position="14"/>
        <end position="120"/>
    </location>
</feature>
<feature type="transmembrane region" description="Helical" evidence="5">
    <location>
        <begin position="133"/>
        <end position="155"/>
    </location>
</feature>
<feature type="transmembrane region" description="Helical" evidence="5">
    <location>
        <begin position="12"/>
        <end position="37"/>
    </location>
</feature>
<accession>A0A1Q2LJ79</accession>
<keyword evidence="2 5" id="KW-0812">Transmembrane</keyword>
<evidence type="ECO:0000259" key="6">
    <source>
        <dbReference type="Pfam" id="PF13664"/>
    </source>
</evidence>
<evidence type="ECO:0000256" key="3">
    <source>
        <dbReference type="ARBA" id="ARBA00022989"/>
    </source>
</evidence>
<dbReference type="Proteomes" id="UP000188298">
    <property type="component" value="Chromosome"/>
</dbReference>
<feature type="transmembrane region" description="Helical" evidence="5">
    <location>
        <begin position="93"/>
        <end position="113"/>
    </location>
</feature>
<evidence type="ECO:0000256" key="2">
    <source>
        <dbReference type="ARBA" id="ARBA00022692"/>
    </source>
</evidence>
<protein>
    <recommendedName>
        <fullName evidence="6">TMEM205-like domain-containing protein</fullName>
    </recommendedName>
</protein>
<name>A0A1Q2LJ79_9HELI</name>
<feature type="transmembrane region" description="Helical" evidence="5">
    <location>
        <begin position="57"/>
        <end position="81"/>
    </location>
</feature>
<dbReference type="AlphaFoldDB" id="A0A1Q2LJ79"/>
<comment type="subcellular location">
    <subcellularLocation>
        <location evidence="1">Membrane</location>
    </subcellularLocation>
</comment>
<keyword evidence="3 5" id="KW-1133">Transmembrane helix</keyword>
<organism evidence="7 8">
    <name type="scientific">Helicobacter bilis</name>
    <dbReference type="NCBI Taxonomy" id="37372"/>
    <lineage>
        <taxon>Bacteria</taxon>
        <taxon>Pseudomonadati</taxon>
        <taxon>Campylobacterota</taxon>
        <taxon>Epsilonproteobacteria</taxon>
        <taxon>Campylobacterales</taxon>
        <taxon>Helicobacteraceae</taxon>
        <taxon>Helicobacter</taxon>
    </lineage>
</organism>
<dbReference type="PROSITE" id="PS51257">
    <property type="entry name" value="PROKAR_LIPOPROTEIN"/>
    <property type="match status" value="1"/>
</dbReference>
<evidence type="ECO:0000313" key="7">
    <source>
        <dbReference type="EMBL" id="AQQ60544.1"/>
    </source>
</evidence>
<evidence type="ECO:0000313" key="8">
    <source>
        <dbReference type="Proteomes" id="UP000188298"/>
    </source>
</evidence>
<dbReference type="Pfam" id="PF13664">
    <property type="entry name" value="DUF4149"/>
    <property type="match status" value="1"/>
</dbReference>
<evidence type="ECO:0000256" key="4">
    <source>
        <dbReference type="ARBA" id="ARBA00023136"/>
    </source>
</evidence>
<dbReference type="InterPro" id="IPR025423">
    <property type="entry name" value="TMEM205-like"/>
</dbReference>
<dbReference type="GO" id="GO:0016020">
    <property type="term" value="C:membrane"/>
    <property type="evidence" value="ECO:0007669"/>
    <property type="project" value="UniProtKB-SubCell"/>
</dbReference>
<dbReference type="RefSeq" id="WP_077389842.1">
    <property type="nucleotide sequence ID" value="NZ_CP019645.1"/>
</dbReference>
<reference evidence="7 8" key="1">
    <citation type="submission" date="2017-02" db="EMBL/GenBank/DDBJ databases">
        <title>Whole genome sequencing of Helicobacter bilis strain AAQJH.</title>
        <authorList>
            <person name="Conlan S."/>
            <person name="Thomas P.J."/>
            <person name="Mullikin J."/>
            <person name="Palmore T.N."/>
            <person name="Frank K.M."/>
            <person name="Segre J.A."/>
        </authorList>
    </citation>
    <scope>NUCLEOTIDE SEQUENCE [LARGE SCALE GENOMIC DNA]</scope>
    <source>
        <strain evidence="7 8">AAQJH</strain>
    </source>
</reference>
<dbReference type="KEGG" id="hbl:XJ32_11190"/>
<evidence type="ECO:0000256" key="1">
    <source>
        <dbReference type="ARBA" id="ARBA00004370"/>
    </source>
</evidence>
<gene>
    <name evidence="7" type="ORF">XJ32_11190</name>
</gene>